<dbReference type="AlphaFoldDB" id="A0A1G6NNI7"/>
<gene>
    <name evidence="1" type="ORF">SAMN04488112_11379</name>
</gene>
<evidence type="ECO:0000313" key="1">
    <source>
        <dbReference type="EMBL" id="SDC68847.1"/>
    </source>
</evidence>
<name>A0A1G6NNI7_9BACL</name>
<dbReference type="Proteomes" id="UP000199387">
    <property type="component" value="Unassembled WGS sequence"/>
</dbReference>
<dbReference type="EMBL" id="FMZA01000013">
    <property type="protein sequence ID" value="SDC68847.1"/>
    <property type="molecule type" value="Genomic_DNA"/>
</dbReference>
<keyword evidence="2" id="KW-1185">Reference proteome</keyword>
<sequence length="81" mass="9573">MNTHLDFLEQKNKIDSLIERGYVIVEVIENLDGSYVTFEKKDANGKRETLHITNANSRRYFSTLIFRKHQQEFEGKIARNL</sequence>
<reference evidence="1 2" key="1">
    <citation type="submission" date="2016-10" db="EMBL/GenBank/DDBJ databases">
        <authorList>
            <person name="de Groot N.N."/>
        </authorList>
    </citation>
    <scope>NUCLEOTIDE SEQUENCE [LARGE SCALE GENOMIC DNA]</scope>
    <source>
        <strain evidence="1 2">DSM 45514</strain>
    </source>
</reference>
<protein>
    <submittedName>
        <fullName evidence="1">Uncharacterized protein</fullName>
    </submittedName>
</protein>
<proteinExistence type="predicted"/>
<evidence type="ECO:0000313" key="2">
    <source>
        <dbReference type="Proteomes" id="UP000199387"/>
    </source>
</evidence>
<dbReference type="STRING" id="1236220.SAMN04488112_11379"/>
<accession>A0A1G6NNI7</accession>
<organism evidence="1 2">
    <name type="scientific">Melghirimyces thermohalophilus</name>
    <dbReference type="NCBI Taxonomy" id="1236220"/>
    <lineage>
        <taxon>Bacteria</taxon>
        <taxon>Bacillati</taxon>
        <taxon>Bacillota</taxon>
        <taxon>Bacilli</taxon>
        <taxon>Bacillales</taxon>
        <taxon>Thermoactinomycetaceae</taxon>
        <taxon>Melghirimyces</taxon>
    </lineage>
</organism>
<dbReference type="RefSeq" id="WP_245662235.1">
    <property type="nucleotide sequence ID" value="NZ_FMZA01000013.1"/>
</dbReference>